<dbReference type="GO" id="GO:0052324">
    <property type="term" value="P:plant-type cell wall cellulose biosynthetic process"/>
    <property type="evidence" value="ECO:0007669"/>
    <property type="project" value="TreeGrafter"/>
</dbReference>
<dbReference type="Pfam" id="PF25079">
    <property type="entry name" value="COB_C"/>
    <property type="match status" value="1"/>
</dbReference>
<accession>A0A453G811</accession>
<evidence type="ECO:0000256" key="1">
    <source>
        <dbReference type="ARBA" id="ARBA00005507"/>
    </source>
</evidence>
<dbReference type="GO" id="GO:0005886">
    <property type="term" value="C:plasma membrane"/>
    <property type="evidence" value="ECO:0007669"/>
    <property type="project" value="TreeGrafter"/>
</dbReference>
<keyword evidence="6" id="KW-1185">Reference proteome</keyword>
<dbReference type="Proteomes" id="UP000015105">
    <property type="component" value="Chromosome 3D"/>
</dbReference>
<evidence type="ECO:0000259" key="4">
    <source>
        <dbReference type="Pfam" id="PF25079"/>
    </source>
</evidence>
<dbReference type="EnsemblPlants" id="AET3Gv20915500.21">
    <property type="protein sequence ID" value="AET3Gv20915500.21"/>
    <property type="gene ID" value="AET3Gv20915500"/>
</dbReference>
<sequence>TWTVTCTYSQFLALRYPTCCLSLSAFYSDTFVSCPKCSCGCQDNSTKPGICVEQVTFDI</sequence>
<dbReference type="PANTHER" id="PTHR31673:SF42">
    <property type="entry name" value="COBRA-LIKE PROTEIN"/>
    <property type="match status" value="1"/>
</dbReference>
<reference evidence="5" key="3">
    <citation type="journal article" date="2017" name="Nature">
        <title>Genome sequence of the progenitor of the wheat D genome Aegilops tauschii.</title>
        <authorList>
            <person name="Luo M.C."/>
            <person name="Gu Y.Q."/>
            <person name="Puiu D."/>
            <person name="Wang H."/>
            <person name="Twardziok S.O."/>
            <person name="Deal K.R."/>
            <person name="Huo N."/>
            <person name="Zhu T."/>
            <person name="Wang L."/>
            <person name="Wang Y."/>
            <person name="McGuire P.E."/>
            <person name="Liu S."/>
            <person name="Long H."/>
            <person name="Ramasamy R.K."/>
            <person name="Rodriguez J.C."/>
            <person name="Van S.L."/>
            <person name="Yuan L."/>
            <person name="Wang Z."/>
            <person name="Xia Z."/>
            <person name="Xiao L."/>
            <person name="Anderson O.D."/>
            <person name="Ouyang S."/>
            <person name="Liang Y."/>
            <person name="Zimin A.V."/>
            <person name="Pertea G."/>
            <person name="Qi P."/>
            <person name="Bennetzen J.L."/>
            <person name="Dai X."/>
            <person name="Dawson M.W."/>
            <person name="Muller H.G."/>
            <person name="Kugler K."/>
            <person name="Rivarola-Duarte L."/>
            <person name="Spannagl M."/>
            <person name="Mayer K.F.X."/>
            <person name="Lu F.H."/>
            <person name="Bevan M.W."/>
            <person name="Leroy P."/>
            <person name="Li P."/>
            <person name="You F.M."/>
            <person name="Sun Q."/>
            <person name="Liu Z."/>
            <person name="Lyons E."/>
            <person name="Wicker T."/>
            <person name="Salzberg S.L."/>
            <person name="Devos K.M."/>
            <person name="Dvorak J."/>
        </authorList>
    </citation>
    <scope>NUCLEOTIDE SEQUENCE [LARGE SCALE GENOMIC DNA]</scope>
    <source>
        <strain evidence="5">cv. AL8/78</strain>
    </source>
</reference>
<dbReference type="InterPro" id="IPR006918">
    <property type="entry name" value="COBRA_pln"/>
</dbReference>
<protein>
    <recommendedName>
        <fullName evidence="4">COBRA C-terminal domain-containing protein</fullName>
    </recommendedName>
</protein>
<dbReference type="GO" id="GO:0010215">
    <property type="term" value="P:cellulose microfibril organization"/>
    <property type="evidence" value="ECO:0007669"/>
    <property type="project" value="InterPro"/>
</dbReference>
<keyword evidence="2" id="KW-0732">Signal</keyword>
<keyword evidence="3" id="KW-0325">Glycoprotein</keyword>
<comment type="similarity">
    <text evidence="1">Belongs to the COBRA family.</text>
</comment>
<evidence type="ECO:0000313" key="6">
    <source>
        <dbReference type="Proteomes" id="UP000015105"/>
    </source>
</evidence>
<feature type="domain" description="COBRA C-terminal" evidence="4">
    <location>
        <begin position="18"/>
        <end position="47"/>
    </location>
</feature>
<reference evidence="6" key="1">
    <citation type="journal article" date="2014" name="Science">
        <title>Ancient hybridizations among the ancestral genomes of bread wheat.</title>
        <authorList>
            <consortium name="International Wheat Genome Sequencing Consortium,"/>
            <person name="Marcussen T."/>
            <person name="Sandve S.R."/>
            <person name="Heier L."/>
            <person name="Spannagl M."/>
            <person name="Pfeifer M."/>
            <person name="Jakobsen K.S."/>
            <person name="Wulff B.B."/>
            <person name="Steuernagel B."/>
            <person name="Mayer K.F."/>
            <person name="Olsen O.A."/>
        </authorList>
    </citation>
    <scope>NUCLEOTIDE SEQUENCE [LARGE SCALE GENOMIC DNA]</scope>
    <source>
        <strain evidence="6">cv. AL8/78</strain>
    </source>
</reference>
<dbReference type="PANTHER" id="PTHR31673">
    <property type="entry name" value="PROTEIN COBRA"/>
    <property type="match status" value="1"/>
</dbReference>
<dbReference type="AlphaFoldDB" id="A0A453G811"/>
<dbReference type="Gramene" id="AET3Gv20915500.21">
    <property type="protein sequence ID" value="AET3Gv20915500.21"/>
    <property type="gene ID" value="AET3Gv20915500"/>
</dbReference>
<evidence type="ECO:0000313" key="5">
    <source>
        <dbReference type="EnsemblPlants" id="AET3Gv20915500.21"/>
    </source>
</evidence>
<evidence type="ECO:0000256" key="2">
    <source>
        <dbReference type="ARBA" id="ARBA00022729"/>
    </source>
</evidence>
<proteinExistence type="inferred from homology"/>
<organism evidence="5 6">
    <name type="scientific">Aegilops tauschii subsp. strangulata</name>
    <name type="common">Goatgrass</name>
    <dbReference type="NCBI Taxonomy" id="200361"/>
    <lineage>
        <taxon>Eukaryota</taxon>
        <taxon>Viridiplantae</taxon>
        <taxon>Streptophyta</taxon>
        <taxon>Embryophyta</taxon>
        <taxon>Tracheophyta</taxon>
        <taxon>Spermatophyta</taxon>
        <taxon>Magnoliopsida</taxon>
        <taxon>Liliopsida</taxon>
        <taxon>Poales</taxon>
        <taxon>Poaceae</taxon>
        <taxon>BOP clade</taxon>
        <taxon>Pooideae</taxon>
        <taxon>Triticodae</taxon>
        <taxon>Triticeae</taxon>
        <taxon>Triticinae</taxon>
        <taxon>Aegilops</taxon>
    </lineage>
</organism>
<name>A0A453G811_AEGTS</name>
<reference evidence="5" key="5">
    <citation type="journal article" date="2021" name="G3 (Bethesda)">
        <title>Aegilops tauschii genome assembly Aet v5.0 features greater sequence contiguity and improved annotation.</title>
        <authorList>
            <person name="Wang L."/>
            <person name="Zhu T."/>
            <person name="Rodriguez J.C."/>
            <person name="Deal K.R."/>
            <person name="Dubcovsky J."/>
            <person name="McGuire P.E."/>
            <person name="Lux T."/>
            <person name="Spannagl M."/>
            <person name="Mayer K.F.X."/>
            <person name="Baldrich P."/>
            <person name="Meyers B.C."/>
            <person name="Huo N."/>
            <person name="Gu Y.Q."/>
            <person name="Zhou H."/>
            <person name="Devos K.M."/>
            <person name="Bennetzen J.L."/>
            <person name="Unver T."/>
            <person name="Budak H."/>
            <person name="Gulick P.J."/>
            <person name="Galiba G."/>
            <person name="Kalapos B."/>
            <person name="Nelson D.R."/>
            <person name="Li P."/>
            <person name="You F.M."/>
            <person name="Luo M.C."/>
            <person name="Dvorak J."/>
        </authorList>
    </citation>
    <scope>NUCLEOTIDE SEQUENCE [LARGE SCALE GENOMIC DNA]</scope>
    <source>
        <strain evidence="5">cv. AL8/78</strain>
    </source>
</reference>
<reference evidence="5" key="4">
    <citation type="submission" date="2019-03" db="UniProtKB">
        <authorList>
            <consortium name="EnsemblPlants"/>
        </authorList>
    </citation>
    <scope>IDENTIFICATION</scope>
</reference>
<reference evidence="6" key="2">
    <citation type="journal article" date="2017" name="Nat. Plants">
        <title>The Aegilops tauschii genome reveals multiple impacts of transposons.</title>
        <authorList>
            <person name="Zhao G."/>
            <person name="Zou C."/>
            <person name="Li K."/>
            <person name="Wang K."/>
            <person name="Li T."/>
            <person name="Gao L."/>
            <person name="Zhang X."/>
            <person name="Wang H."/>
            <person name="Yang Z."/>
            <person name="Liu X."/>
            <person name="Jiang W."/>
            <person name="Mao L."/>
            <person name="Kong X."/>
            <person name="Jiao Y."/>
            <person name="Jia J."/>
        </authorList>
    </citation>
    <scope>NUCLEOTIDE SEQUENCE [LARGE SCALE GENOMIC DNA]</scope>
    <source>
        <strain evidence="6">cv. AL8/78</strain>
    </source>
</reference>
<dbReference type="InterPro" id="IPR056900">
    <property type="entry name" value="COB_C"/>
</dbReference>
<evidence type="ECO:0000256" key="3">
    <source>
        <dbReference type="ARBA" id="ARBA00023180"/>
    </source>
</evidence>